<dbReference type="EMBL" id="ML213516">
    <property type="protein sequence ID" value="TFK49233.1"/>
    <property type="molecule type" value="Genomic_DNA"/>
</dbReference>
<dbReference type="Proteomes" id="UP000305948">
    <property type="component" value="Unassembled WGS sequence"/>
</dbReference>
<evidence type="ECO:0008006" key="3">
    <source>
        <dbReference type="Google" id="ProtNLM"/>
    </source>
</evidence>
<sequence>MDHIPAELWRRIFSFACTDDGAIGRSLSLASKYVRDASAPYRYQSIALIGIKQISSFLALLLTRPSPGRRVLYLYIQDKTSLSGIKQGDFESELCRILTVVAPSLRLLCLCLRHRSFLLSPIVLPALEVLMVYGPYKLPKNYSVAPGAEFRKLSRLHLQGSFTSDLDIPVMIAHILGRAPATSTIDVIIVQTITASAPRLTHLSFHTNLLINWEQLMREVETDLPSQEIKYGLSTHVQRICVSCISLEYASGQRLPSHANAYMRSRESLAKAAGACTSRKLIVKEGAGASECTFWTDGGEST</sequence>
<evidence type="ECO:0000313" key="1">
    <source>
        <dbReference type="EMBL" id="TFK49233.1"/>
    </source>
</evidence>
<name>A0A5C3MWA2_9AGAM</name>
<organism evidence="1 2">
    <name type="scientific">Heliocybe sulcata</name>
    <dbReference type="NCBI Taxonomy" id="5364"/>
    <lineage>
        <taxon>Eukaryota</taxon>
        <taxon>Fungi</taxon>
        <taxon>Dikarya</taxon>
        <taxon>Basidiomycota</taxon>
        <taxon>Agaricomycotina</taxon>
        <taxon>Agaricomycetes</taxon>
        <taxon>Gloeophyllales</taxon>
        <taxon>Gloeophyllaceae</taxon>
        <taxon>Heliocybe</taxon>
    </lineage>
</organism>
<protein>
    <recommendedName>
        <fullName evidence="3">F-box domain-containing protein</fullName>
    </recommendedName>
</protein>
<proteinExistence type="predicted"/>
<dbReference type="OrthoDB" id="2748701at2759"/>
<reference evidence="1 2" key="1">
    <citation type="journal article" date="2019" name="Nat. Ecol. Evol.">
        <title>Megaphylogeny resolves global patterns of mushroom evolution.</title>
        <authorList>
            <person name="Varga T."/>
            <person name="Krizsan K."/>
            <person name="Foldi C."/>
            <person name="Dima B."/>
            <person name="Sanchez-Garcia M."/>
            <person name="Sanchez-Ramirez S."/>
            <person name="Szollosi G.J."/>
            <person name="Szarkandi J.G."/>
            <person name="Papp V."/>
            <person name="Albert L."/>
            <person name="Andreopoulos W."/>
            <person name="Angelini C."/>
            <person name="Antonin V."/>
            <person name="Barry K.W."/>
            <person name="Bougher N.L."/>
            <person name="Buchanan P."/>
            <person name="Buyck B."/>
            <person name="Bense V."/>
            <person name="Catcheside P."/>
            <person name="Chovatia M."/>
            <person name="Cooper J."/>
            <person name="Damon W."/>
            <person name="Desjardin D."/>
            <person name="Finy P."/>
            <person name="Geml J."/>
            <person name="Haridas S."/>
            <person name="Hughes K."/>
            <person name="Justo A."/>
            <person name="Karasinski D."/>
            <person name="Kautmanova I."/>
            <person name="Kiss B."/>
            <person name="Kocsube S."/>
            <person name="Kotiranta H."/>
            <person name="LaButti K.M."/>
            <person name="Lechner B.E."/>
            <person name="Liimatainen K."/>
            <person name="Lipzen A."/>
            <person name="Lukacs Z."/>
            <person name="Mihaltcheva S."/>
            <person name="Morgado L.N."/>
            <person name="Niskanen T."/>
            <person name="Noordeloos M.E."/>
            <person name="Ohm R.A."/>
            <person name="Ortiz-Santana B."/>
            <person name="Ovrebo C."/>
            <person name="Racz N."/>
            <person name="Riley R."/>
            <person name="Savchenko A."/>
            <person name="Shiryaev A."/>
            <person name="Soop K."/>
            <person name="Spirin V."/>
            <person name="Szebenyi C."/>
            <person name="Tomsovsky M."/>
            <person name="Tulloss R.E."/>
            <person name="Uehling J."/>
            <person name="Grigoriev I.V."/>
            <person name="Vagvolgyi C."/>
            <person name="Papp T."/>
            <person name="Martin F.M."/>
            <person name="Miettinen O."/>
            <person name="Hibbett D.S."/>
            <person name="Nagy L.G."/>
        </authorList>
    </citation>
    <scope>NUCLEOTIDE SEQUENCE [LARGE SCALE GENOMIC DNA]</scope>
    <source>
        <strain evidence="1 2">OMC1185</strain>
    </source>
</reference>
<evidence type="ECO:0000313" key="2">
    <source>
        <dbReference type="Proteomes" id="UP000305948"/>
    </source>
</evidence>
<accession>A0A5C3MWA2</accession>
<keyword evidence="2" id="KW-1185">Reference proteome</keyword>
<dbReference type="AlphaFoldDB" id="A0A5C3MWA2"/>
<gene>
    <name evidence="1" type="ORF">OE88DRAFT_402846</name>
</gene>